<reference evidence="6 7" key="1">
    <citation type="submission" date="2018-02" db="EMBL/GenBank/DDBJ databases">
        <title>Solimicrobium silvestre gen. nov., sp. nov., isolated from alpine forest soil.</title>
        <authorList>
            <person name="Margesin R."/>
            <person name="Albuquerque L."/>
            <person name="Zhang D.-C."/>
            <person name="Froufe H.J.C."/>
            <person name="Severino R."/>
            <person name="Roxo I."/>
            <person name="Egas C."/>
            <person name="Da Costa M.S."/>
        </authorList>
    </citation>
    <scope>NUCLEOTIDE SEQUENCE [LARGE SCALE GENOMIC DNA]</scope>
    <source>
        <strain evidence="6 7">S20-91</strain>
    </source>
</reference>
<keyword evidence="1 5" id="KW-0963">Cytoplasm</keyword>
<evidence type="ECO:0000256" key="3">
    <source>
        <dbReference type="ARBA" id="ARBA00023239"/>
    </source>
</evidence>
<dbReference type="GO" id="GO:0006744">
    <property type="term" value="P:ubiquinone biosynthetic process"/>
    <property type="evidence" value="ECO:0007669"/>
    <property type="project" value="UniProtKB-UniRule"/>
</dbReference>
<name>A0A2S9GUD7_9BURK</name>
<dbReference type="HAMAP" id="MF_01632">
    <property type="entry name" value="UbiC"/>
    <property type="match status" value="1"/>
</dbReference>
<dbReference type="InterPro" id="IPR007440">
    <property type="entry name" value="Chorismate--pyruvate_lyase"/>
</dbReference>
<dbReference type="Proteomes" id="UP000237839">
    <property type="component" value="Unassembled WGS sequence"/>
</dbReference>
<accession>A0A2S9GUD7</accession>
<evidence type="ECO:0000256" key="1">
    <source>
        <dbReference type="ARBA" id="ARBA00022490"/>
    </source>
</evidence>
<keyword evidence="3 5" id="KW-0456">Lyase</keyword>
<comment type="subcellular location">
    <subcellularLocation>
        <location evidence="5">Cytoplasm</location>
    </subcellularLocation>
</comment>
<dbReference type="RefSeq" id="WP_105533639.1">
    <property type="nucleotide sequence ID" value="NZ_PUGF01000024.1"/>
</dbReference>
<keyword evidence="4 5" id="KW-0670">Pyruvate</keyword>
<dbReference type="Pfam" id="PF04345">
    <property type="entry name" value="Chor_lyase"/>
    <property type="match status" value="1"/>
</dbReference>
<dbReference type="PANTHER" id="PTHR38683">
    <property type="entry name" value="CHORISMATE PYRUVATE-LYASE"/>
    <property type="match status" value="1"/>
</dbReference>
<feature type="binding site" evidence="5">
    <location>
        <position position="77"/>
    </location>
    <ligand>
        <name>substrate</name>
    </ligand>
</feature>
<dbReference type="AlphaFoldDB" id="A0A2S9GUD7"/>
<proteinExistence type="inferred from homology"/>
<comment type="pathway">
    <text evidence="5">Cofactor biosynthesis; ubiquinone biosynthesis.</text>
</comment>
<gene>
    <name evidence="5" type="primary">ubiC</name>
    <name evidence="6" type="ORF">S2091_3892</name>
</gene>
<dbReference type="OrthoDB" id="8606430at2"/>
<dbReference type="GO" id="GO:0042866">
    <property type="term" value="P:pyruvate biosynthetic process"/>
    <property type="evidence" value="ECO:0007669"/>
    <property type="project" value="UniProtKB-UniRule"/>
</dbReference>
<dbReference type="Gene3D" id="3.40.1410.10">
    <property type="entry name" value="Chorismate lyase-like"/>
    <property type="match status" value="1"/>
</dbReference>
<comment type="caution">
    <text evidence="6">The sequence shown here is derived from an EMBL/GenBank/DDBJ whole genome shotgun (WGS) entry which is preliminary data.</text>
</comment>
<feature type="binding site" evidence="5">
    <location>
        <position position="175"/>
    </location>
    <ligand>
        <name>substrate</name>
    </ligand>
</feature>
<dbReference type="UniPathway" id="UPA00232"/>
<dbReference type="InterPro" id="IPR028978">
    <property type="entry name" value="Chorismate_lyase_/UTRA_dom_sf"/>
</dbReference>
<evidence type="ECO:0000256" key="4">
    <source>
        <dbReference type="ARBA" id="ARBA00023317"/>
    </source>
</evidence>
<dbReference type="EMBL" id="PUGF01000024">
    <property type="protein sequence ID" value="PRC91347.1"/>
    <property type="molecule type" value="Genomic_DNA"/>
</dbReference>
<comment type="function">
    <text evidence="5">Removes the pyruvyl group from chorismate, with concomitant aromatization of the ring, to provide 4-hydroxybenzoate (4HB) for the ubiquinone pathway.</text>
</comment>
<sequence>MLAKQAARKAQWHHHVNHVQAPKAMRHWLTDAGSLTAKLITHSSKFRVQRVYQQHDFCWADEYTEIGLSKASKVHAREVLLRCDDAPAIYAHTVLPLSSTASQWPLFKALGEKSLGSTLFGDPQVVRGALQFARLQPNHPAMRRAQLLTNKKFDQPLFARRSLFFRRGGVMLVTELFLPAIADLTTHIK</sequence>
<evidence type="ECO:0000256" key="5">
    <source>
        <dbReference type="HAMAP-Rule" id="MF_01632"/>
    </source>
</evidence>
<comment type="similarity">
    <text evidence="5">Belongs to the UbiC family.</text>
</comment>
<dbReference type="SUPFAM" id="SSF64288">
    <property type="entry name" value="Chorismate lyase-like"/>
    <property type="match status" value="1"/>
</dbReference>
<comment type="catalytic activity">
    <reaction evidence="5">
        <text>chorismate = 4-hydroxybenzoate + pyruvate</text>
        <dbReference type="Rhea" id="RHEA:16505"/>
        <dbReference type="ChEBI" id="CHEBI:15361"/>
        <dbReference type="ChEBI" id="CHEBI:17879"/>
        <dbReference type="ChEBI" id="CHEBI:29748"/>
        <dbReference type="EC" id="4.1.3.40"/>
    </reaction>
</comment>
<keyword evidence="2 5" id="KW-0831">Ubiquinone biosynthesis</keyword>
<evidence type="ECO:0000313" key="7">
    <source>
        <dbReference type="Proteomes" id="UP000237839"/>
    </source>
</evidence>
<feature type="binding site" evidence="5">
    <location>
        <position position="115"/>
    </location>
    <ligand>
        <name>substrate</name>
    </ligand>
</feature>
<evidence type="ECO:0000256" key="2">
    <source>
        <dbReference type="ARBA" id="ARBA00022688"/>
    </source>
</evidence>
<organism evidence="6 7">
    <name type="scientific">Solimicrobium silvestre</name>
    <dbReference type="NCBI Taxonomy" id="2099400"/>
    <lineage>
        <taxon>Bacteria</taxon>
        <taxon>Pseudomonadati</taxon>
        <taxon>Pseudomonadota</taxon>
        <taxon>Betaproteobacteria</taxon>
        <taxon>Burkholderiales</taxon>
        <taxon>Oxalobacteraceae</taxon>
        <taxon>Solimicrobium</taxon>
    </lineage>
</organism>
<evidence type="ECO:0000313" key="6">
    <source>
        <dbReference type="EMBL" id="PRC91347.1"/>
    </source>
</evidence>
<dbReference type="EC" id="4.1.3.40" evidence="5"/>
<dbReference type="GO" id="GO:0008813">
    <property type="term" value="F:chorismate lyase activity"/>
    <property type="evidence" value="ECO:0007669"/>
    <property type="project" value="UniProtKB-UniRule"/>
</dbReference>
<dbReference type="PANTHER" id="PTHR38683:SF1">
    <property type="entry name" value="CHORISMATE PYRUVATE-LYASE"/>
    <property type="match status" value="1"/>
</dbReference>
<comment type="caution">
    <text evidence="5">Lacks conserved residue(s) required for the propagation of feature annotation.</text>
</comment>
<dbReference type="GO" id="GO:0005829">
    <property type="term" value="C:cytosol"/>
    <property type="evidence" value="ECO:0007669"/>
    <property type="project" value="TreeGrafter"/>
</dbReference>
<keyword evidence="7" id="KW-1185">Reference proteome</keyword>
<protein>
    <recommendedName>
        <fullName evidence="5">Probable chorismate pyruvate-lyase</fullName>
        <shortName evidence="5">CL</shortName>
        <shortName evidence="5">CPL</shortName>
        <ecNumber evidence="5">4.1.3.40</ecNumber>
    </recommendedName>
</protein>